<evidence type="ECO:0000313" key="3">
    <source>
        <dbReference type="Proteomes" id="UP000294744"/>
    </source>
</evidence>
<keyword evidence="1" id="KW-1133">Transmembrane helix</keyword>
<dbReference type="AlphaFoldDB" id="A0A4R4U7T7"/>
<dbReference type="Proteomes" id="UP000294744">
    <property type="component" value="Unassembled WGS sequence"/>
</dbReference>
<keyword evidence="1" id="KW-0812">Transmembrane</keyword>
<keyword evidence="3" id="KW-1185">Reference proteome</keyword>
<dbReference type="RefSeq" id="WP_132627361.1">
    <property type="nucleotide sequence ID" value="NZ_SMKV01000057.1"/>
</dbReference>
<gene>
    <name evidence="2" type="ORF">E1161_25955</name>
</gene>
<protein>
    <submittedName>
        <fullName evidence="2">Uncharacterized protein</fullName>
    </submittedName>
</protein>
<feature type="transmembrane region" description="Helical" evidence="1">
    <location>
        <begin position="60"/>
        <end position="77"/>
    </location>
</feature>
<evidence type="ECO:0000256" key="1">
    <source>
        <dbReference type="SAM" id="Phobius"/>
    </source>
</evidence>
<comment type="caution">
    <text evidence="2">The sequence shown here is derived from an EMBL/GenBank/DDBJ whole genome shotgun (WGS) entry which is preliminary data.</text>
</comment>
<feature type="transmembrane region" description="Helical" evidence="1">
    <location>
        <begin position="36"/>
        <end position="54"/>
    </location>
</feature>
<evidence type="ECO:0000313" key="2">
    <source>
        <dbReference type="EMBL" id="TDC87341.1"/>
    </source>
</evidence>
<keyword evidence="1" id="KW-0472">Membrane</keyword>
<organism evidence="2 3">
    <name type="scientific">Saccharopolyspora aridisoli</name>
    <dbReference type="NCBI Taxonomy" id="2530385"/>
    <lineage>
        <taxon>Bacteria</taxon>
        <taxon>Bacillati</taxon>
        <taxon>Actinomycetota</taxon>
        <taxon>Actinomycetes</taxon>
        <taxon>Pseudonocardiales</taxon>
        <taxon>Pseudonocardiaceae</taxon>
        <taxon>Saccharopolyspora</taxon>
    </lineage>
</organism>
<proteinExistence type="predicted"/>
<accession>A0A4R4U7T7</accession>
<reference evidence="2 3" key="1">
    <citation type="submission" date="2019-03" db="EMBL/GenBank/DDBJ databases">
        <title>Draft genome sequences of novel Actinobacteria.</title>
        <authorList>
            <person name="Sahin N."/>
            <person name="Ay H."/>
            <person name="Saygin H."/>
        </authorList>
    </citation>
    <scope>NUCLEOTIDE SEQUENCE [LARGE SCALE GENOMIC DNA]</scope>
    <source>
        <strain evidence="2 3">16K404</strain>
    </source>
</reference>
<sequence>MSCPGWARGGQLAENIAGGAPRRAQDDAARSSDRRFGLVGIAIVRALAAVLITVPDYGPHIAVTAGCVFLVWWSATAKRRG</sequence>
<dbReference type="EMBL" id="SMKV01000057">
    <property type="protein sequence ID" value="TDC87341.1"/>
    <property type="molecule type" value="Genomic_DNA"/>
</dbReference>
<name>A0A4R4U7T7_9PSEU</name>